<feature type="compositionally biased region" description="Basic and acidic residues" evidence="1">
    <location>
        <begin position="172"/>
        <end position="183"/>
    </location>
</feature>
<organism evidence="2 3">
    <name type="scientific">Acanthoscelides obtectus</name>
    <name type="common">Bean weevil</name>
    <name type="synonym">Bruchus obtectus</name>
    <dbReference type="NCBI Taxonomy" id="200917"/>
    <lineage>
        <taxon>Eukaryota</taxon>
        <taxon>Metazoa</taxon>
        <taxon>Ecdysozoa</taxon>
        <taxon>Arthropoda</taxon>
        <taxon>Hexapoda</taxon>
        <taxon>Insecta</taxon>
        <taxon>Pterygota</taxon>
        <taxon>Neoptera</taxon>
        <taxon>Endopterygota</taxon>
        <taxon>Coleoptera</taxon>
        <taxon>Polyphaga</taxon>
        <taxon>Cucujiformia</taxon>
        <taxon>Chrysomeloidea</taxon>
        <taxon>Chrysomelidae</taxon>
        <taxon>Bruchinae</taxon>
        <taxon>Bruchini</taxon>
        <taxon>Acanthoscelides</taxon>
    </lineage>
</organism>
<gene>
    <name evidence="2" type="ORF">ACAOBT_LOCUS8395</name>
</gene>
<dbReference type="Proteomes" id="UP001152888">
    <property type="component" value="Unassembled WGS sequence"/>
</dbReference>
<evidence type="ECO:0000256" key="1">
    <source>
        <dbReference type="SAM" id="MobiDB-lite"/>
    </source>
</evidence>
<dbReference type="EMBL" id="CAKOFQ010006764">
    <property type="protein sequence ID" value="CAH1969404.1"/>
    <property type="molecule type" value="Genomic_DNA"/>
</dbReference>
<evidence type="ECO:0000313" key="3">
    <source>
        <dbReference type="Proteomes" id="UP001152888"/>
    </source>
</evidence>
<keyword evidence="3" id="KW-1185">Reference proteome</keyword>
<comment type="caution">
    <text evidence="2">The sequence shown here is derived from an EMBL/GenBank/DDBJ whole genome shotgun (WGS) entry which is preliminary data.</text>
</comment>
<reference evidence="2" key="1">
    <citation type="submission" date="2022-03" db="EMBL/GenBank/DDBJ databases">
        <authorList>
            <person name="Sayadi A."/>
        </authorList>
    </citation>
    <scope>NUCLEOTIDE SEQUENCE</scope>
</reference>
<proteinExistence type="predicted"/>
<dbReference type="AlphaFoldDB" id="A0A9P0P6S6"/>
<sequence length="202" mass="22486">MSKVISFLSPLSRKLSPASPKSDTKFNRVINHGKDRVGSAKKLHYEYPPMLNPSVVRPQIKITQCASVTSIGTKNDFIINRKNAEDICRNGVNNDKRLVVLGKGGFGTVVRGVFKASSVNFCANQEHNDSEPVKIKVNKTEVKKKPKDNSKGKGRQKIAKQYLSSSSEDTETEVKLIDSDDDMDRDKEDAVLFIMTQEEKNG</sequence>
<feature type="region of interest" description="Disordered" evidence="1">
    <location>
        <begin position="142"/>
        <end position="183"/>
    </location>
</feature>
<evidence type="ECO:0000313" key="2">
    <source>
        <dbReference type="EMBL" id="CAH1969404.1"/>
    </source>
</evidence>
<feature type="compositionally biased region" description="Basic and acidic residues" evidence="1">
    <location>
        <begin position="142"/>
        <end position="151"/>
    </location>
</feature>
<name>A0A9P0P6S6_ACAOB</name>
<protein>
    <submittedName>
        <fullName evidence="2">Uncharacterized protein</fullName>
    </submittedName>
</protein>
<dbReference type="OrthoDB" id="4062651at2759"/>
<accession>A0A9P0P6S6</accession>